<dbReference type="GO" id="GO:0016757">
    <property type="term" value="F:glycosyltransferase activity"/>
    <property type="evidence" value="ECO:0007669"/>
    <property type="project" value="InterPro"/>
</dbReference>
<evidence type="ECO:0000313" key="4">
    <source>
        <dbReference type="Proteomes" id="UP000276349"/>
    </source>
</evidence>
<accession>A0A3S0HHU5</accession>
<evidence type="ECO:0000259" key="1">
    <source>
        <dbReference type="Pfam" id="PF00534"/>
    </source>
</evidence>
<keyword evidence="4" id="KW-1185">Reference proteome</keyword>
<dbReference type="Gene3D" id="3.40.50.2000">
    <property type="entry name" value="Glycogen Phosphorylase B"/>
    <property type="match status" value="2"/>
</dbReference>
<organism evidence="3 4">
    <name type="scientific">Lysinibacillus telephonicus</name>
    <dbReference type="NCBI Taxonomy" id="1714840"/>
    <lineage>
        <taxon>Bacteria</taxon>
        <taxon>Bacillati</taxon>
        <taxon>Bacillota</taxon>
        <taxon>Bacilli</taxon>
        <taxon>Bacillales</taxon>
        <taxon>Bacillaceae</taxon>
        <taxon>Lysinibacillus</taxon>
    </lineage>
</organism>
<reference evidence="3 4" key="1">
    <citation type="submission" date="2018-12" db="EMBL/GenBank/DDBJ databases">
        <authorList>
            <person name="Yu L."/>
        </authorList>
    </citation>
    <scope>NUCLEOTIDE SEQUENCE [LARGE SCALE GENOMIC DNA]</scope>
    <source>
        <strain evidence="3 4">S5H2222</strain>
    </source>
</reference>
<dbReference type="Pfam" id="PF00534">
    <property type="entry name" value="Glycos_transf_1"/>
    <property type="match status" value="1"/>
</dbReference>
<evidence type="ECO:0000259" key="2">
    <source>
        <dbReference type="Pfam" id="PF13439"/>
    </source>
</evidence>
<protein>
    <submittedName>
        <fullName evidence="3">Glycosyltransferase</fullName>
    </submittedName>
</protein>
<feature type="domain" description="Glycosyl transferase family 1" evidence="1">
    <location>
        <begin position="189"/>
        <end position="341"/>
    </location>
</feature>
<dbReference type="Proteomes" id="UP000276349">
    <property type="component" value="Unassembled WGS sequence"/>
</dbReference>
<feature type="domain" description="Glycosyltransferase subfamily 4-like N-terminal" evidence="2">
    <location>
        <begin position="13"/>
        <end position="175"/>
    </location>
</feature>
<dbReference type="PANTHER" id="PTHR12526:SF630">
    <property type="entry name" value="GLYCOSYLTRANSFERASE"/>
    <property type="match status" value="1"/>
</dbReference>
<keyword evidence="3" id="KW-0808">Transferase</keyword>
<dbReference type="SUPFAM" id="SSF53756">
    <property type="entry name" value="UDP-Glycosyltransferase/glycogen phosphorylase"/>
    <property type="match status" value="1"/>
</dbReference>
<name>A0A3S0HHU5_9BACI</name>
<dbReference type="AlphaFoldDB" id="A0A3S0HHU5"/>
<dbReference type="InterPro" id="IPR028098">
    <property type="entry name" value="Glyco_trans_4-like_N"/>
</dbReference>
<sequence length="365" mass="41819">MKNILLLCEAYGGGVKTYVDGISSNKDKLSNVQLIVLVSTKRLESNVLNSNNEFIIDNNLSFNKSFFKFIKALKTINKIVKEKDIHVIHANSSISGVLIFFYKVCFNSKVKFIYTPHGYFSFKSMGKIKKYLVKKVEKRINSICLKVIHVSKSEERMAVSNKIVNNKNSIVIYNGSQLPEKDEIKKLNGIFTIVNLARVDSQKNPFGFIEFAKFIIERNPSVQFVWAGSGEHLNSARKTVAELKLEHKIKFIGYLENKNDLLSNANLFFSTSFYEGLPFSVVEALSYKLPVLLSDIVGHQDLIIDNKNGLLFNFQDYEKVNNFITMLINDKEKYNYLSSNSFEIFKNHFSLDKMIKNIAELYETV</sequence>
<comment type="caution">
    <text evidence="3">The sequence shown here is derived from an EMBL/GenBank/DDBJ whole genome shotgun (WGS) entry which is preliminary data.</text>
</comment>
<gene>
    <name evidence="3" type="ORF">EKG35_12365</name>
</gene>
<dbReference type="Pfam" id="PF13439">
    <property type="entry name" value="Glyco_transf_4"/>
    <property type="match status" value="1"/>
</dbReference>
<dbReference type="PANTHER" id="PTHR12526">
    <property type="entry name" value="GLYCOSYLTRANSFERASE"/>
    <property type="match status" value="1"/>
</dbReference>
<dbReference type="OrthoDB" id="9806653at2"/>
<dbReference type="RefSeq" id="WP_126294777.1">
    <property type="nucleotide sequence ID" value="NZ_CP185866.1"/>
</dbReference>
<dbReference type="EMBL" id="RXNR01000034">
    <property type="protein sequence ID" value="RTQ92076.1"/>
    <property type="molecule type" value="Genomic_DNA"/>
</dbReference>
<evidence type="ECO:0000313" key="3">
    <source>
        <dbReference type="EMBL" id="RTQ92076.1"/>
    </source>
</evidence>
<proteinExistence type="predicted"/>
<dbReference type="InterPro" id="IPR001296">
    <property type="entry name" value="Glyco_trans_1"/>
</dbReference>